<keyword evidence="2" id="KW-0460">Magnesium</keyword>
<dbReference type="HAMAP" id="MF_01139">
    <property type="entry name" value="ISPT"/>
    <property type="match status" value="1"/>
</dbReference>
<dbReference type="SUPFAM" id="SSF64005">
    <property type="entry name" value="Undecaprenyl diphosphate synthase"/>
    <property type="match status" value="1"/>
</dbReference>
<dbReference type="EC" id="2.5.1.-" evidence="2"/>
<dbReference type="InterPro" id="IPR018520">
    <property type="entry name" value="UPP_synth-like_CS"/>
</dbReference>
<keyword evidence="2" id="KW-0479">Metal-binding</keyword>
<dbReference type="FunFam" id="3.40.1180.10:FF:000001">
    <property type="entry name" value="(2E,6E)-farnesyl-diphosphate-specific ditrans,polycis-undecaprenyl-diphosphate synthase"/>
    <property type="match status" value="1"/>
</dbReference>
<feature type="active site" evidence="2">
    <location>
        <position position="21"/>
    </location>
</feature>
<feature type="binding site" evidence="2">
    <location>
        <position position="70"/>
    </location>
    <ligand>
        <name>substrate</name>
    </ligand>
</feature>
<dbReference type="GO" id="GO:0000287">
    <property type="term" value="F:magnesium ion binding"/>
    <property type="evidence" value="ECO:0007669"/>
    <property type="project" value="UniProtKB-UniRule"/>
</dbReference>
<dbReference type="InterPro" id="IPR036424">
    <property type="entry name" value="UPP_synth-like_sf"/>
</dbReference>
<comment type="similarity">
    <text evidence="2">Belongs to the UPP synthase family.</text>
</comment>
<comment type="cofactor">
    <cofactor evidence="2">
        <name>Mg(2+)</name>
        <dbReference type="ChEBI" id="CHEBI:18420"/>
    </cofactor>
    <text evidence="2">Binds 2 magnesium ions per subunit.</text>
</comment>
<feature type="binding site" evidence="2">
    <location>
        <position position="38"/>
    </location>
    <ligand>
        <name>substrate</name>
    </ligand>
</feature>
<comment type="subunit">
    <text evidence="2">Homodimer.</text>
</comment>
<protein>
    <recommendedName>
        <fullName evidence="2">Isoprenyl transferase</fullName>
        <ecNumber evidence="2">2.5.1.-</ecNumber>
    </recommendedName>
</protein>
<proteinExistence type="inferred from homology"/>
<dbReference type="OrthoDB" id="4191603at2"/>
<reference evidence="3 4" key="1">
    <citation type="submission" date="2018-04" db="EMBL/GenBank/DDBJ databases">
        <title>Marixanthomonas spongiae HN-E44 sp. nov., isolated from a marine sponge.</title>
        <authorList>
            <person name="Luo L."/>
            <person name="Zhuang L."/>
        </authorList>
    </citation>
    <scope>NUCLEOTIDE SEQUENCE [LARGE SCALE GENOMIC DNA]</scope>
    <source>
        <strain evidence="3 4">HN-E44</strain>
    </source>
</reference>
<dbReference type="Pfam" id="PF01255">
    <property type="entry name" value="Prenyltransf"/>
    <property type="match status" value="1"/>
</dbReference>
<dbReference type="PANTHER" id="PTHR10291">
    <property type="entry name" value="DEHYDRODOLICHYL DIPHOSPHATE SYNTHASE FAMILY MEMBER"/>
    <property type="match status" value="1"/>
</dbReference>
<feature type="binding site" evidence="2">
    <location>
        <begin position="195"/>
        <end position="197"/>
    </location>
    <ligand>
        <name>substrate</name>
    </ligand>
</feature>
<feature type="binding site" evidence="2">
    <location>
        <position position="21"/>
    </location>
    <ligand>
        <name>Mg(2+)</name>
        <dbReference type="ChEBI" id="CHEBI:18420"/>
    </ligand>
</feature>
<evidence type="ECO:0000313" key="4">
    <source>
        <dbReference type="Proteomes" id="UP000245962"/>
    </source>
</evidence>
<dbReference type="PROSITE" id="PS01066">
    <property type="entry name" value="UPP_SYNTHASE"/>
    <property type="match status" value="1"/>
</dbReference>
<feature type="binding site" evidence="2">
    <location>
        <position position="208"/>
    </location>
    <ligand>
        <name>Mg(2+)</name>
        <dbReference type="ChEBI" id="CHEBI:18420"/>
    </ligand>
</feature>
<comment type="function">
    <text evidence="2">Catalyzes the condensation of isopentenyl diphosphate (IPP) with allylic pyrophosphates generating different type of terpenoids.</text>
</comment>
<keyword evidence="1 2" id="KW-0808">Transferase</keyword>
<feature type="binding site" evidence="2">
    <location>
        <position position="34"/>
    </location>
    <ligand>
        <name>substrate</name>
    </ligand>
</feature>
<dbReference type="CDD" id="cd00475">
    <property type="entry name" value="Cis_IPPS"/>
    <property type="match status" value="1"/>
</dbReference>
<keyword evidence="4" id="KW-1185">Reference proteome</keyword>
<name>A0A2U0I853_9FLAO</name>
<organism evidence="3 4">
    <name type="scientific">Marixanthomonas spongiae</name>
    <dbReference type="NCBI Taxonomy" id="2174845"/>
    <lineage>
        <taxon>Bacteria</taxon>
        <taxon>Pseudomonadati</taxon>
        <taxon>Bacteroidota</taxon>
        <taxon>Flavobacteriia</taxon>
        <taxon>Flavobacteriales</taxon>
        <taxon>Flavobacteriaceae</taxon>
        <taxon>Marixanthomonas</taxon>
    </lineage>
</organism>
<feature type="binding site" evidence="2">
    <location>
        <position position="72"/>
    </location>
    <ligand>
        <name>substrate</name>
    </ligand>
</feature>
<dbReference type="NCBIfam" id="TIGR00055">
    <property type="entry name" value="uppS"/>
    <property type="match status" value="1"/>
</dbReference>
<feature type="binding site" evidence="2">
    <location>
        <position position="189"/>
    </location>
    <ligand>
        <name>substrate</name>
    </ligand>
</feature>
<accession>A0A2U0I853</accession>
<feature type="binding site" evidence="2">
    <location>
        <begin position="22"/>
        <end position="25"/>
    </location>
    <ligand>
        <name>substrate</name>
    </ligand>
</feature>
<gene>
    <name evidence="3" type="ORF">DDV96_01650</name>
</gene>
<evidence type="ECO:0000256" key="2">
    <source>
        <dbReference type="HAMAP-Rule" id="MF_01139"/>
    </source>
</evidence>
<dbReference type="InterPro" id="IPR001441">
    <property type="entry name" value="UPP_synth-like"/>
</dbReference>
<dbReference type="Gene3D" id="3.40.1180.10">
    <property type="entry name" value="Decaprenyl diphosphate synthase-like"/>
    <property type="match status" value="1"/>
</dbReference>
<evidence type="ECO:0000256" key="1">
    <source>
        <dbReference type="ARBA" id="ARBA00022679"/>
    </source>
</evidence>
<dbReference type="PANTHER" id="PTHR10291:SF0">
    <property type="entry name" value="DEHYDRODOLICHYL DIPHOSPHATE SYNTHASE 2"/>
    <property type="match status" value="1"/>
</dbReference>
<feature type="binding site" evidence="2">
    <location>
        <begin position="66"/>
        <end position="68"/>
    </location>
    <ligand>
        <name>substrate</name>
    </ligand>
</feature>
<dbReference type="Proteomes" id="UP000245962">
    <property type="component" value="Unassembled WGS sequence"/>
</dbReference>
<dbReference type="NCBIfam" id="NF011405">
    <property type="entry name" value="PRK14830.1"/>
    <property type="match status" value="1"/>
</dbReference>
<feature type="binding site" evidence="2">
    <location>
        <position position="26"/>
    </location>
    <ligand>
        <name>substrate</name>
    </ligand>
</feature>
<comment type="caution">
    <text evidence="3">The sequence shown here is derived from an EMBL/GenBank/DDBJ whole genome shotgun (WGS) entry which is preliminary data.</text>
</comment>
<feature type="active site" description="Proton acceptor" evidence="2">
    <location>
        <position position="69"/>
    </location>
</feature>
<dbReference type="RefSeq" id="WP_116692992.1">
    <property type="nucleotide sequence ID" value="NZ_QEHR01000001.1"/>
</dbReference>
<dbReference type="EMBL" id="QEHR01000001">
    <property type="protein sequence ID" value="PVW17244.1"/>
    <property type="molecule type" value="Genomic_DNA"/>
</dbReference>
<dbReference type="GO" id="GO:0016094">
    <property type="term" value="P:polyprenol biosynthetic process"/>
    <property type="evidence" value="ECO:0007669"/>
    <property type="project" value="TreeGrafter"/>
</dbReference>
<evidence type="ECO:0000313" key="3">
    <source>
        <dbReference type="EMBL" id="PVW17244.1"/>
    </source>
</evidence>
<dbReference type="GO" id="GO:0045547">
    <property type="term" value="F:ditrans,polycis-polyprenyl diphosphate synthase [(2E,6E)-farnesyl diphosphate specific] activity"/>
    <property type="evidence" value="ECO:0007669"/>
    <property type="project" value="TreeGrafter"/>
</dbReference>
<sequence>MTAKQQIDKNKLPKHLAVIMDGNGRWAKQKGLFRTIGHENGTKAVREIVEACAEIHIPYLTLYAFSTENWNRPKLEVELLMKLLVSSLKKEIKTLQDNNIKLNAIGNLEALPKKAQRELNDVLEKTKDNTRMTLTLALSYGAREEIIKTIQEISHKVKNNLISPSDIDETVINNHLYTQNLPDVDLLIRTSGEQRISNFLLWQIAYAELYFTDTLWPDYRKNHLFEAILNYQNRERRFGKTSEQLK</sequence>
<dbReference type="AlphaFoldDB" id="A0A2U0I853"/>